<dbReference type="Proteomes" id="UP000004550">
    <property type="component" value="Chromosome"/>
</dbReference>
<comment type="similarity">
    <text evidence="1">Belongs to the short-chain dehydrogenases/reductases (SDR) family.</text>
</comment>
<dbReference type="InterPro" id="IPR036291">
    <property type="entry name" value="NAD(P)-bd_dom_sf"/>
</dbReference>
<comment type="catalytic activity">
    <reaction evidence="3">
        <text>2,5-dichlorocyclohexa-2,5-dien-1,4-diol + NAD(+) = 2,5-dichlorohydroquinone + NADH + H(+)</text>
        <dbReference type="Rhea" id="RHEA:15741"/>
        <dbReference type="ChEBI" id="CHEBI:15378"/>
        <dbReference type="ChEBI" id="CHEBI:27545"/>
        <dbReference type="ChEBI" id="CHEBI:28975"/>
        <dbReference type="ChEBI" id="CHEBI:57540"/>
        <dbReference type="ChEBI" id="CHEBI:57945"/>
    </reaction>
</comment>
<accession>A0A1L5BQL3</accession>
<reference evidence="5 6" key="1">
    <citation type="journal article" date="2012" name="J. Bacteriol.">
        <title>Genome sequence of Sphingobium indicum B90A, a hexachlorocyclohexane-degrading bacterium.</title>
        <authorList>
            <person name="Anand S."/>
            <person name="Sangwan N."/>
            <person name="Lata P."/>
            <person name="Kaur J."/>
            <person name="Dua A."/>
            <person name="Singh A.K."/>
            <person name="Verma M."/>
            <person name="Kaur J."/>
            <person name="Khurana J.P."/>
            <person name="Khurana P."/>
            <person name="Mathur S."/>
            <person name="Lal R."/>
        </authorList>
    </citation>
    <scope>NUCLEOTIDE SEQUENCE [LARGE SCALE GENOMIC DNA]</scope>
    <source>
        <strain evidence="6">DSM 16412 / CCM 7286 / MTCC 6364 / B90A</strain>
    </source>
</reference>
<evidence type="ECO:0000256" key="2">
    <source>
        <dbReference type="ARBA" id="ARBA00023002"/>
    </source>
</evidence>
<dbReference type="InterPro" id="IPR057326">
    <property type="entry name" value="KR_dom"/>
</dbReference>
<feature type="domain" description="Ketoreductase" evidence="4">
    <location>
        <begin position="6"/>
        <end position="193"/>
    </location>
</feature>
<evidence type="ECO:0000256" key="1">
    <source>
        <dbReference type="ARBA" id="ARBA00006484"/>
    </source>
</evidence>
<dbReference type="InterPro" id="IPR020904">
    <property type="entry name" value="Sc_DH/Rdtase_CS"/>
</dbReference>
<organism evidence="5 6">
    <name type="scientific">Sphingobium indicum (strain DSM 16412 / CCM 7286 / MTCC 6364 / B90A)</name>
    <dbReference type="NCBI Taxonomy" id="861109"/>
    <lineage>
        <taxon>Bacteria</taxon>
        <taxon>Pseudomonadati</taxon>
        <taxon>Pseudomonadota</taxon>
        <taxon>Alphaproteobacteria</taxon>
        <taxon>Sphingomonadales</taxon>
        <taxon>Sphingomonadaceae</taxon>
        <taxon>Sphingobium</taxon>
    </lineage>
</organism>
<dbReference type="InterPro" id="IPR002347">
    <property type="entry name" value="SDR_fam"/>
</dbReference>
<dbReference type="PANTHER" id="PTHR43639">
    <property type="entry name" value="OXIDOREDUCTASE, SHORT-CHAIN DEHYDROGENASE/REDUCTASE FAMILY (AFU_ORTHOLOGUE AFUA_5G02870)"/>
    <property type="match status" value="1"/>
</dbReference>
<dbReference type="AlphaFoldDB" id="A0A1L5BQL3"/>
<dbReference type="GO" id="GO:0016491">
    <property type="term" value="F:oxidoreductase activity"/>
    <property type="evidence" value="ECO:0007669"/>
    <property type="project" value="UniProtKB-KW"/>
</dbReference>
<protein>
    <submittedName>
        <fullName evidence="5">Oxidoreductase</fullName>
    </submittedName>
</protein>
<sequence>MTFEGKVAIVTGAGTGLGAAVARRLAAQGAKVIVNYSRSRNEAQGVADEIVAAGGEAAAVQANVDQDEDCRRLVAETVDRWGRVDILVNNAARTKLVAHDDLDGLSAEDFLAIYRTNVVGAYQMVRACRPLMKAQGFGAVVNVSSIGGLLGVGSCMAYSASKGALNTMTMAMARSLGPEIRVNAVCPGFIASRWFSDPFGQEGLQQMIEAQQCLTPLARAGTPEDIAKAVVFLAGEGAEHITGVTLISDAGLHLSTGATTPRKEEMTSGR</sequence>
<dbReference type="PRINTS" id="PR00080">
    <property type="entry name" value="SDRFAMILY"/>
</dbReference>
<gene>
    <name evidence="5" type="ORF">SIDU_11425</name>
</gene>
<dbReference type="FunFam" id="3.40.50.720:FF:000084">
    <property type="entry name" value="Short-chain dehydrogenase reductase"/>
    <property type="match status" value="1"/>
</dbReference>
<dbReference type="Gene3D" id="3.40.50.720">
    <property type="entry name" value="NAD(P)-binding Rossmann-like Domain"/>
    <property type="match status" value="1"/>
</dbReference>
<dbReference type="CDD" id="cd05233">
    <property type="entry name" value="SDR_c"/>
    <property type="match status" value="1"/>
</dbReference>
<keyword evidence="2" id="KW-0560">Oxidoreductase</keyword>
<dbReference type="SUPFAM" id="SSF51735">
    <property type="entry name" value="NAD(P)-binding Rossmann-fold domains"/>
    <property type="match status" value="1"/>
</dbReference>
<dbReference type="RefSeq" id="WP_007683216.1">
    <property type="nucleotide sequence ID" value="NZ_CP013070.1"/>
</dbReference>
<evidence type="ECO:0000259" key="4">
    <source>
        <dbReference type="SMART" id="SM00822"/>
    </source>
</evidence>
<dbReference type="KEGG" id="sinb:SIDU_11425"/>
<evidence type="ECO:0000313" key="5">
    <source>
        <dbReference type="EMBL" id="APL95067.1"/>
    </source>
</evidence>
<evidence type="ECO:0000256" key="3">
    <source>
        <dbReference type="ARBA" id="ARBA00051383"/>
    </source>
</evidence>
<dbReference type="PANTHER" id="PTHR43639:SF1">
    <property type="entry name" value="SHORT-CHAIN DEHYDROGENASE_REDUCTASE FAMILY PROTEIN"/>
    <property type="match status" value="1"/>
</dbReference>
<dbReference type="SMART" id="SM00822">
    <property type="entry name" value="PKS_KR"/>
    <property type="match status" value="1"/>
</dbReference>
<name>A0A1L5BQL3_SPHIB</name>
<proteinExistence type="inferred from homology"/>
<evidence type="ECO:0000313" key="6">
    <source>
        <dbReference type="Proteomes" id="UP000004550"/>
    </source>
</evidence>
<dbReference type="PROSITE" id="PS00061">
    <property type="entry name" value="ADH_SHORT"/>
    <property type="match status" value="1"/>
</dbReference>
<dbReference type="Pfam" id="PF13561">
    <property type="entry name" value="adh_short_C2"/>
    <property type="match status" value="1"/>
</dbReference>
<dbReference type="PRINTS" id="PR00081">
    <property type="entry name" value="GDHRDH"/>
</dbReference>
<dbReference type="NCBIfam" id="NF005559">
    <property type="entry name" value="PRK07231.1"/>
    <property type="match status" value="1"/>
</dbReference>
<dbReference type="EMBL" id="CP013070">
    <property type="protein sequence ID" value="APL95067.1"/>
    <property type="molecule type" value="Genomic_DNA"/>
</dbReference>